<keyword evidence="1" id="KW-0645">Protease</keyword>
<comment type="caution">
    <text evidence="6">The sequence shown here is derived from an EMBL/GenBank/DDBJ whole genome shotgun (WGS) entry which is preliminary data.</text>
</comment>
<evidence type="ECO:0000256" key="2">
    <source>
        <dbReference type="PROSITE-ProRule" id="PRU00047"/>
    </source>
</evidence>
<dbReference type="GO" id="GO:0006508">
    <property type="term" value="P:proteolysis"/>
    <property type="evidence" value="ECO:0007669"/>
    <property type="project" value="UniProtKB-KW"/>
</dbReference>
<feature type="compositionally biased region" description="Polar residues" evidence="3">
    <location>
        <begin position="49"/>
        <end position="60"/>
    </location>
</feature>
<evidence type="ECO:0000256" key="3">
    <source>
        <dbReference type="SAM" id="MobiDB-lite"/>
    </source>
</evidence>
<dbReference type="InterPro" id="IPR057670">
    <property type="entry name" value="SH3_retrovirus"/>
</dbReference>
<evidence type="ECO:0000259" key="4">
    <source>
        <dbReference type="PROSITE" id="PS50158"/>
    </source>
</evidence>
<dbReference type="PROSITE" id="PS50158">
    <property type="entry name" value="ZF_CCHC"/>
    <property type="match status" value="1"/>
</dbReference>
<dbReference type="PANTHER" id="PTHR42648:SF24">
    <property type="entry name" value="INTEGRASE CATALYTIC DOMAIN-CONTAINING PROTEIN"/>
    <property type="match status" value="1"/>
</dbReference>
<dbReference type="Pfam" id="PF00665">
    <property type="entry name" value="rve"/>
    <property type="match status" value="1"/>
</dbReference>
<dbReference type="GO" id="GO:0003676">
    <property type="term" value="F:nucleic acid binding"/>
    <property type="evidence" value="ECO:0007669"/>
    <property type="project" value="InterPro"/>
</dbReference>
<dbReference type="GO" id="GO:0008233">
    <property type="term" value="F:peptidase activity"/>
    <property type="evidence" value="ECO:0007669"/>
    <property type="project" value="UniProtKB-KW"/>
</dbReference>
<evidence type="ECO:0000313" key="6">
    <source>
        <dbReference type="EMBL" id="KAE8971911.1"/>
    </source>
</evidence>
<dbReference type="Pfam" id="PF13976">
    <property type="entry name" value="gag_pre-integrs"/>
    <property type="match status" value="1"/>
</dbReference>
<reference evidence="6 7" key="1">
    <citation type="submission" date="2018-09" db="EMBL/GenBank/DDBJ databases">
        <title>Genomic investigation of the strawberry pathogen Phytophthora fragariae indicates pathogenicity is determined by transcriptional variation in three key races.</title>
        <authorList>
            <person name="Adams T.M."/>
            <person name="Armitage A.D."/>
            <person name="Sobczyk M.K."/>
            <person name="Bates H.J."/>
            <person name="Dunwell J.M."/>
            <person name="Nellist C.F."/>
            <person name="Harrison R.J."/>
        </authorList>
    </citation>
    <scope>NUCLEOTIDE SEQUENCE [LARGE SCALE GENOMIC DNA]</scope>
    <source>
        <strain evidence="6 7">SCRP249</strain>
    </source>
</reference>
<dbReference type="Proteomes" id="UP000429607">
    <property type="component" value="Unassembled WGS sequence"/>
</dbReference>
<dbReference type="Gene3D" id="3.30.420.10">
    <property type="entry name" value="Ribonuclease H-like superfamily/Ribonuclease H"/>
    <property type="match status" value="1"/>
</dbReference>
<dbReference type="PROSITE" id="PS50994">
    <property type="entry name" value="INTEGRASE"/>
    <property type="match status" value="1"/>
</dbReference>
<name>A0A6A3HQJ6_9STRA</name>
<feature type="domain" description="Integrase catalytic" evidence="5">
    <location>
        <begin position="584"/>
        <end position="748"/>
    </location>
</feature>
<evidence type="ECO:0000259" key="5">
    <source>
        <dbReference type="PROSITE" id="PS50994"/>
    </source>
</evidence>
<sequence>MSPSTWKGLLTRTWRIVLRWIAETRTLVASSKVNKDNKVHKDNKVNKCSKANKQPNQQQVATGGTGGGATTRRVCGSKPPKFTEDGGFDLYQAQVEGYLVQHGCWDVVAGNAVANAADPQWMERNQFARYALLFGMLPKDSKKVCKMTTAREMWTAFEQDKTKRAYASEIRLRRDLYAAKFQPGEGMETYLDRLEGMRRQLANMNAVISDADMVSIVLQGVIDSHRNVVRLFNRNNTGAAPDLATVVNVLLGEDETDKACAVEVPVKDQPALVTKVMARRPVPPNPKKKFKKKGGSGKKVNDETRKCFFCKKKGHLRADCYGWKALQAKKGNDSDASDFGGKRATPLKLVWSGELGDFNNQPVPIRMAWRQDQQMPAVNSVHEWMLDGGAGAHVCVNANSFTALVKDPLLTIDWQGGLDTNERSGLIVLDVANGKILELHGVRYAPGGVTNLISQRLLERTGWKPSYFDTDDERQRSKYFDKNDIRLEFKKRADGFYWMIASPVLKLSVMAAQSVETLESNVVMRWHLKLAHLNEAAMKKMVKEGLADGMDGLTLDSFKKTPLRCIACEGAKSKRMAFKRQEGKRATECCARLISDVCYVGITTPGGARYFQLVQDEASRFKWVFLLQKKSEAAGNVMTLVRQLEKDFKVKMFSSDQGGEFLNAKLTEFLSEHGIRLLTTNAYTPEENCLVEKLNGKLLSKVRAIRDAANLPACLWGEILHYVVYVDNMSVTKALGDMTPQQKLWNRKPDLKNLKVCGCVAYYHVPKVKQSNKLEMRAKPAVFLGIAESTLGYRLLDLETANMMQQRSVHFREDVAVGGDFVEKLMAKRYYGKRTAMPTEIPY</sequence>
<dbReference type="InterPro" id="IPR025724">
    <property type="entry name" value="GAG-pre-integrase_dom"/>
</dbReference>
<dbReference type="SUPFAM" id="SSF53098">
    <property type="entry name" value="Ribonuclease H-like"/>
    <property type="match status" value="1"/>
</dbReference>
<feature type="non-terminal residue" evidence="6">
    <location>
        <position position="843"/>
    </location>
</feature>
<keyword evidence="1" id="KW-0378">Hydrolase</keyword>
<keyword evidence="2" id="KW-0862">Zinc</keyword>
<dbReference type="SUPFAM" id="SSF57756">
    <property type="entry name" value="Retrovirus zinc finger-like domains"/>
    <property type="match status" value="1"/>
</dbReference>
<dbReference type="InterPro" id="IPR054722">
    <property type="entry name" value="PolX-like_BBD"/>
</dbReference>
<protein>
    <recommendedName>
        <fullName evidence="8">Retrovirus-related Pol polyprotein from transposon TNT 1-94</fullName>
    </recommendedName>
</protein>
<evidence type="ECO:0000313" key="7">
    <source>
        <dbReference type="Proteomes" id="UP000429607"/>
    </source>
</evidence>
<feature type="domain" description="CCHC-type" evidence="4">
    <location>
        <begin position="305"/>
        <end position="320"/>
    </location>
</feature>
<dbReference type="InterPro" id="IPR039537">
    <property type="entry name" value="Retrotran_Ty1/copia-like"/>
</dbReference>
<dbReference type="PANTHER" id="PTHR42648">
    <property type="entry name" value="TRANSPOSASE, PUTATIVE-RELATED"/>
    <property type="match status" value="1"/>
</dbReference>
<dbReference type="AlphaFoldDB" id="A0A6A3HQJ6"/>
<dbReference type="InterPro" id="IPR001878">
    <property type="entry name" value="Znf_CCHC"/>
</dbReference>
<proteinExistence type="predicted"/>
<accession>A0A6A3HQJ6</accession>
<keyword evidence="2" id="KW-0479">Metal-binding</keyword>
<dbReference type="InterPro" id="IPR012337">
    <property type="entry name" value="RNaseH-like_sf"/>
</dbReference>
<dbReference type="InterPro" id="IPR036875">
    <property type="entry name" value="Znf_CCHC_sf"/>
</dbReference>
<dbReference type="Pfam" id="PF14223">
    <property type="entry name" value="Retrotran_gag_2"/>
    <property type="match status" value="1"/>
</dbReference>
<evidence type="ECO:0000256" key="1">
    <source>
        <dbReference type="ARBA" id="ARBA00022670"/>
    </source>
</evidence>
<gene>
    <name evidence="6" type="ORF">PR001_g26750</name>
</gene>
<feature type="region of interest" description="Disordered" evidence="3">
    <location>
        <begin position="38"/>
        <end position="74"/>
    </location>
</feature>
<keyword evidence="2" id="KW-0863">Zinc-finger</keyword>
<dbReference type="InterPro" id="IPR036397">
    <property type="entry name" value="RNaseH_sf"/>
</dbReference>
<dbReference type="Pfam" id="PF22936">
    <property type="entry name" value="Pol_BBD"/>
    <property type="match status" value="1"/>
</dbReference>
<evidence type="ECO:0008006" key="8">
    <source>
        <dbReference type="Google" id="ProtNLM"/>
    </source>
</evidence>
<dbReference type="Pfam" id="PF25597">
    <property type="entry name" value="SH3_retrovirus"/>
    <property type="match status" value="1"/>
</dbReference>
<dbReference type="EMBL" id="QXFV01004069">
    <property type="protein sequence ID" value="KAE8971911.1"/>
    <property type="molecule type" value="Genomic_DNA"/>
</dbReference>
<organism evidence="6 7">
    <name type="scientific">Phytophthora rubi</name>
    <dbReference type="NCBI Taxonomy" id="129364"/>
    <lineage>
        <taxon>Eukaryota</taxon>
        <taxon>Sar</taxon>
        <taxon>Stramenopiles</taxon>
        <taxon>Oomycota</taxon>
        <taxon>Peronosporomycetes</taxon>
        <taxon>Peronosporales</taxon>
        <taxon>Peronosporaceae</taxon>
        <taxon>Phytophthora</taxon>
    </lineage>
</organism>
<dbReference type="GO" id="GO:0008270">
    <property type="term" value="F:zinc ion binding"/>
    <property type="evidence" value="ECO:0007669"/>
    <property type="project" value="UniProtKB-KW"/>
</dbReference>
<dbReference type="GO" id="GO:0015074">
    <property type="term" value="P:DNA integration"/>
    <property type="evidence" value="ECO:0007669"/>
    <property type="project" value="InterPro"/>
</dbReference>
<dbReference type="InterPro" id="IPR001584">
    <property type="entry name" value="Integrase_cat-core"/>
</dbReference>